<keyword evidence="3" id="KW-0255">Endonuclease</keyword>
<evidence type="ECO:0000256" key="9">
    <source>
        <dbReference type="ARBA" id="ARBA00023172"/>
    </source>
</evidence>
<keyword evidence="13" id="KW-1185">Reference proteome</keyword>
<evidence type="ECO:0000256" key="6">
    <source>
        <dbReference type="ARBA" id="ARBA00022908"/>
    </source>
</evidence>
<dbReference type="GO" id="GO:0015074">
    <property type="term" value="P:DNA integration"/>
    <property type="evidence" value="ECO:0007669"/>
    <property type="project" value="UniProtKB-KW"/>
</dbReference>
<dbReference type="Proteomes" id="UP000075243">
    <property type="component" value="Unassembled WGS sequence"/>
</dbReference>
<feature type="region of interest" description="Disordered" evidence="10">
    <location>
        <begin position="376"/>
        <end position="408"/>
    </location>
</feature>
<sequence length="408" mass="47193">MGQKGGNLLANLSILDGKNWHRWYAQMKVILGYQEVLEIVEKGYSPLAEDATKEQKVAYNENKKNDCKALCLIYQSVDNAHFEKIVGAKTSSEAWKILEKGNEGAEQLKKVRLQTMHRQFELMQMEENERVAEFFNLLRTLTPKFDHILVAIEESRNMEILKVKELQGSLEAHEQRLLERSGGKAPDQALQAQTYRKRGARGRGGGNKGRGRYENKNKPFTAPYTPQHNAVAKRRNKTIMNMVRSMIKGKNLPLSFWAEVVETATYILNQCPTQNLVLLVPEEVWLGKKPLVQHLRVFGTLCYTHVPDQKRRKLDDKSEAMIFIGYHPTGSYKLYNPKKKKVIHNRDVQFDELKYWKEKDNQKEQTIVSVHVPMENSVRHQDEAIPHEEGDVEQNTEQTRSERIRLNA</sequence>
<dbReference type="PANTHER" id="PTHR42648">
    <property type="entry name" value="TRANSPOSASE, PUTATIVE-RELATED"/>
    <property type="match status" value="1"/>
</dbReference>
<evidence type="ECO:0000256" key="5">
    <source>
        <dbReference type="ARBA" id="ARBA00022842"/>
    </source>
</evidence>
<dbReference type="AlphaFoldDB" id="A0A151S4Z1"/>
<evidence type="ECO:0000256" key="3">
    <source>
        <dbReference type="ARBA" id="ARBA00022759"/>
    </source>
</evidence>
<evidence type="ECO:0000313" key="12">
    <source>
        <dbReference type="EMBL" id="KYP49890.1"/>
    </source>
</evidence>
<dbReference type="GO" id="GO:0003887">
    <property type="term" value="F:DNA-directed DNA polymerase activity"/>
    <property type="evidence" value="ECO:0007669"/>
    <property type="project" value="UniProtKB-KW"/>
</dbReference>
<evidence type="ECO:0000256" key="1">
    <source>
        <dbReference type="ARBA" id="ARBA00022722"/>
    </source>
</evidence>
<dbReference type="PANTHER" id="PTHR42648:SF11">
    <property type="entry name" value="TRANSPOSON TY4-P GAG-POL POLYPROTEIN"/>
    <property type="match status" value="1"/>
</dbReference>
<dbReference type="InterPro" id="IPR001584">
    <property type="entry name" value="Integrase_cat-core"/>
</dbReference>
<feature type="region of interest" description="Disordered" evidence="10">
    <location>
        <begin position="179"/>
        <end position="231"/>
    </location>
</feature>
<keyword evidence="2" id="KW-0479">Metal-binding</keyword>
<proteinExistence type="predicted"/>
<keyword evidence="6" id="KW-0229">DNA integration</keyword>
<name>A0A151S4Z1_CAJCA</name>
<evidence type="ECO:0000256" key="4">
    <source>
        <dbReference type="ARBA" id="ARBA00022801"/>
    </source>
</evidence>
<dbReference type="EMBL" id="KQ483467">
    <property type="protein sequence ID" value="KYP49890.1"/>
    <property type="molecule type" value="Genomic_DNA"/>
</dbReference>
<feature type="compositionally biased region" description="Basic and acidic residues" evidence="10">
    <location>
        <begin position="399"/>
        <end position="408"/>
    </location>
</feature>
<dbReference type="GO" id="GO:0003964">
    <property type="term" value="F:RNA-directed DNA polymerase activity"/>
    <property type="evidence" value="ECO:0007669"/>
    <property type="project" value="UniProtKB-KW"/>
</dbReference>
<reference evidence="12" key="1">
    <citation type="journal article" date="2012" name="Nat. Biotechnol.">
        <title>Draft genome sequence of pigeonpea (Cajanus cajan), an orphan legume crop of resource-poor farmers.</title>
        <authorList>
            <person name="Varshney R.K."/>
            <person name="Chen W."/>
            <person name="Li Y."/>
            <person name="Bharti A.K."/>
            <person name="Saxena R.K."/>
            <person name="Schlueter J.A."/>
            <person name="Donoghue M.T."/>
            <person name="Azam S."/>
            <person name="Fan G."/>
            <person name="Whaley A.M."/>
            <person name="Farmer A.D."/>
            <person name="Sheridan J."/>
            <person name="Iwata A."/>
            <person name="Tuteja R."/>
            <person name="Penmetsa R.V."/>
            <person name="Wu W."/>
            <person name="Upadhyaya H.D."/>
            <person name="Yang S.P."/>
            <person name="Shah T."/>
            <person name="Saxena K.B."/>
            <person name="Michael T."/>
            <person name="McCombie W.R."/>
            <person name="Yang B."/>
            <person name="Zhang G."/>
            <person name="Yang H."/>
            <person name="Wang J."/>
            <person name="Spillane C."/>
            <person name="Cook D.R."/>
            <person name="May G.D."/>
            <person name="Xu X."/>
            <person name="Jackson S.A."/>
        </authorList>
    </citation>
    <scope>NUCLEOTIDE SEQUENCE [LARGE SCALE GENOMIC DNA]</scope>
</reference>
<dbReference type="InterPro" id="IPR057670">
    <property type="entry name" value="SH3_retrovirus"/>
</dbReference>
<keyword evidence="9" id="KW-0233">DNA recombination</keyword>
<gene>
    <name evidence="12" type="ORF">KK1_028390</name>
</gene>
<evidence type="ECO:0000256" key="7">
    <source>
        <dbReference type="ARBA" id="ARBA00022918"/>
    </source>
</evidence>
<dbReference type="GO" id="GO:0016787">
    <property type="term" value="F:hydrolase activity"/>
    <property type="evidence" value="ECO:0007669"/>
    <property type="project" value="UniProtKB-KW"/>
</dbReference>
<dbReference type="PROSITE" id="PS50994">
    <property type="entry name" value="INTEGRASE"/>
    <property type="match status" value="1"/>
</dbReference>
<keyword evidence="4" id="KW-0378">Hydrolase</keyword>
<keyword evidence="8" id="KW-0239">DNA-directed DNA polymerase</keyword>
<dbReference type="GO" id="GO:0004519">
    <property type="term" value="F:endonuclease activity"/>
    <property type="evidence" value="ECO:0007669"/>
    <property type="project" value="UniProtKB-KW"/>
</dbReference>
<dbReference type="GO" id="GO:0046872">
    <property type="term" value="F:metal ion binding"/>
    <property type="evidence" value="ECO:0007669"/>
    <property type="project" value="UniProtKB-KW"/>
</dbReference>
<keyword evidence="1" id="KW-0540">Nuclease</keyword>
<feature type="domain" description="Integrase catalytic" evidence="11">
    <location>
        <begin position="220"/>
        <end position="289"/>
    </location>
</feature>
<dbReference type="InterPro" id="IPR036397">
    <property type="entry name" value="RNaseH_sf"/>
</dbReference>
<protein>
    <submittedName>
        <fullName evidence="12">Retrovirus-related Pol polyprotein from transposon TNT 1-94</fullName>
    </submittedName>
</protein>
<dbReference type="GO" id="GO:0003676">
    <property type="term" value="F:nucleic acid binding"/>
    <property type="evidence" value="ECO:0007669"/>
    <property type="project" value="InterPro"/>
</dbReference>
<organism evidence="12 13">
    <name type="scientific">Cajanus cajan</name>
    <name type="common">Pigeon pea</name>
    <name type="synonym">Cajanus indicus</name>
    <dbReference type="NCBI Taxonomy" id="3821"/>
    <lineage>
        <taxon>Eukaryota</taxon>
        <taxon>Viridiplantae</taxon>
        <taxon>Streptophyta</taxon>
        <taxon>Embryophyta</taxon>
        <taxon>Tracheophyta</taxon>
        <taxon>Spermatophyta</taxon>
        <taxon>Magnoliopsida</taxon>
        <taxon>eudicotyledons</taxon>
        <taxon>Gunneridae</taxon>
        <taxon>Pentapetalae</taxon>
        <taxon>rosids</taxon>
        <taxon>fabids</taxon>
        <taxon>Fabales</taxon>
        <taxon>Fabaceae</taxon>
        <taxon>Papilionoideae</taxon>
        <taxon>50 kb inversion clade</taxon>
        <taxon>NPAAA clade</taxon>
        <taxon>indigoferoid/millettioid clade</taxon>
        <taxon>Phaseoleae</taxon>
        <taxon>Cajanus</taxon>
    </lineage>
</organism>
<dbReference type="Pfam" id="PF25597">
    <property type="entry name" value="SH3_retrovirus"/>
    <property type="match status" value="1"/>
</dbReference>
<evidence type="ECO:0000256" key="2">
    <source>
        <dbReference type="ARBA" id="ARBA00022723"/>
    </source>
</evidence>
<accession>A0A151S4Z1</accession>
<dbReference type="Gramene" id="C.cajan_27018.t">
    <property type="protein sequence ID" value="C.cajan_27018.t"/>
    <property type="gene ID" value="C.cajan_27018"/>
</dbReference>
<evidence type="ECO:0000256" key="10">
    <source>
        <dbReference type="SAM" id="MobiDB-lite"/>
    </source>
</evidence>
<evidence type="ECO:0000256" key="8">
    <source>
        <dbReference type="ARBA" id="ARBA00022932"/>
    </source>
</evidence>
<dbReference type="GO" id="GO:0006310">
    <property type="term" value="P:DNA recombination"/>
    <property type="evidence" value="ECO:0007669"/>
    <property type="project" value="UniProtKB-KW"/>
</dbReference>
<evidence type="ECO:0000259" key="11">
    <source>
        <dbReference type="PROSITE" id="PS50994"/>
    </source>
</evidence>
<dbReference type="Gene3D" id="3.30.420.10">
    <property type="entry name" value="Ribonuclease H-like superfamily/Ribonuclease H"/>
    <property type="match status" value="1"/>
</dbReference>
<dbReference type="STRING" id="3821.A0A151S4Z1"/>
<keyword evidence="8" id="KW-0808">Transferase</keyword>
<keyword evidence="7" id="KW-0695">RNA-directed DNA polymerase</keyword>
<dbReference type="InterPro" id="IPR039537">
    <property type="entry name" value="Retrotran_Ty1/copia-like"/>
</dbReference>
<feature type="compositionally biased region" description="Basic and acidic residues" evidence="10">
    <location>
        <begin position="377"/>
        <end position="389"/>
    </location>
</feature>
<keyword evidence="5" id="KW-0460">Magnesium</keyword>
<dbReference type="Pfam" id="PF14223">
    <property type="entry name" value="Retrotran_gag_2"/>
    <property type="match status" value="1"/>
</dbReference>
<dbReference type="InterPro" id="IPR012337">
    <property type="entry name" value="RNaseH-like_sf"/>
</dbReference>
<evidence type="ECO:0000313" key="13">
    <source>
        <dbReference type="Proteomes" id="UP000075243"/>
    </source>
</evidence>
<keyword evidence="8" id="KW-0548">Nucleotidyltransferase</keyword>
<dbReference type="SUPFAM" id="SSF53098">
    <property type="entry name" value="Ribonuclease H-like"/>
    <property type="match status" value="1"/>
</dbReference>